<dbReference type="SUPFAM" id="SSF51197">
    <property type="entry name" value="Clavaminate synthase-like"/>
    <property type="match status" value="1"/>
</dbReference>
<feature type="domain" description="Non-haem dioxygenase N-terminal" evidence="3">
    <location>
        <begin position="6"/>
        <end position="97"/>
    </location>
</feature>
<evidence type="ECO:0000313" key="4">
    <source>
        <dbReference type="EMBL" id="KAJ6430074.1"/>
    </source>
</evidence>
<evidence type="ECO:0000256" key="2">
    <source>
        <dbReference type="ARBA" id="ARBA00023004"/>
    </source>
</evidence>
<reference evidence="4 5" key="1">
    <citation type="journal article" date="2023" name="Int. J. Mol. Sci.">
        <title>De Novo Assembly and Annotation of 11 Diverse Shrub Willow (Salix) Genomes Reveals Novel Gene Organization in Sex-Linked Regions.</title>
        <authorList>
            <person name="Hyden B."/>
            <person name="Feng K."/>
            <person name="Yates T.B."/>
            <person name="Jawdy S."/>
            <person name="Cereghino C."/>
            <person name="Smart L.B."/>
            <person name="Muchero W."/>
        </authorList>
    </citation>
    <scope>NUCLEOTIDE SEQUENCE [LARGE SCALE GENOMIC DNA]</scope>
    <source>
        <tissue evidence="4">Shoot tip</tissue>
    </source>
</reference>
<sequence length="113" mass="13207">MFPESVPIIGMSKWDDPKVSEAICEDAGKWGFFQIINHEYLRMLRKQLTSSSGYHLRRRGKYPKELSPSNNVRFGSNFSPEAEKALEWKDYLSFMSPRMRLLRCGLLLHLINI</sequence>
<dbReference type="Pfam" id="PF14226">
    <property type="entry name" value="DIOX_N"/>
    <property type="match status" value="1"/>
</dbReference>
<dbReference type="Gene3D" id="2.60.120.330">
    <property type="entry name" value="B-lactam Antibiotic, Isopenicillin N Synthase, Chain"/>
    <property type="match status" value="1"/>
</dbReference>
<evidence type="ECO:0000313" key="5">
    <source>
        <dbReference type="Proteomes" id="UP001162972"/>
    </source>
</evidence>
<accession>A0AAD6KUP4</accession>
<dbReference type="InterPro" id="IPR027443">
    <property type="entry name" value="IPNS-like_sf"/>
</dbReference>
<dbReference type="GO" id="GO:0046872">
    <property type="term" value="F:metal ion binding"/>
    <property type="evidence" value="ECO:0007669"/>
    <property type="project" value="UniProtKB-KW"/>
</dbReference>
<comment type="caution">
    <text evidence="4">The sequence shown here is derived from an EMBL/GenBank/DDBJ whole genome shotgun (WGS) entry which is preliminary data.</text>
</comment>
<dbReference type="EMBL" id="JAPFFJ010000004">
    <property type="protein sequence ID" value="KAJ6430074.1"/>
    <property type="molecule type" value="Genomic_DNA"/>
</dbReference>
<name>A0AAD6KUP4_9ROSI</name>
<protein>
    <recommendedName>
        <fullName evidence="3">Non-haem dioxygenase N-terminal domain-containing protein</fullName>
    </recommendedName>
</protein>
<proteinExistence type="predicted"/>
<keyword evidence="1" id="KW-0479">Metal-binding</keyword>
<dbReference type="AlphaFoldDB" id="A0AAD6KUP4"/>
<keyword evidence="2" id="KW-0408">Iron</keyword>
<dbReference type="Proteomes" id="UP001162972">
    <property type="component" value="Chromosome 8"/>
</dbReference>
<evidence type="ECO:0000256" key="1">
    <source>
        <dbReference type="ARBA" id="ARBA00022723"/>
    </source>
</evidence>
<gene>
    <name evidence="4" type="ORF">OIU84_021474</name>
</gene>
<keyword evidence="5" id="KW-1185">Reference proteome</keyword>
<organism evidence="4 5">
    <name type="scientific">Salix udensis</name>
    <dbReference type="NCBI Taxonomy" id="889485"/>
    <lineage>
        <taxon>Eukaryota</taxon>
        <taxon>Viridiplantae</taxon>
        <taxon>Streptophyta</taxon>
        <taxon>Embryophyta</taxon>
        <taxon>Tracheophyta</taxon>
        <taxon>Spermatophyta</taxon>
        <taxon>Magnoliopsida</taxon>
        <taxon>eudicotyledons</taxon>
        <taxon>Gunneridae</taxon>
        <taxon>Pentapetalae</taxon>
        <taxon>rosids</taxon>
        <taxon>fabids</taxon>
        <taxon>Malpighiales</taxon>
        <taxon>Salicaceae</taxon>
        <taxon>Saliceae</taxon>
        <taxon>Salix</taxon>
    </lineage>
</organism>
<dbReference type="InterPro" id="IPR026992">
    <property type="entry name" value="DIOX_N"/>
</dbReference>
<evidence type="ECO:0000259" key="3">
    <source>
        <dbReference type="Pfam" id="PF14226"/>
    </source>
</evidence>